<sequence>MRFATVLPLLASLGCPLFAWSQTQPPTRFTTVGHIQRLAPDVDQVLAADASIEIVASGLSHTEGPVWVPDSSMLLFSDAPTRTIYRWSPAKGLSKFLESTGYSGRMPYGKEPGTNGITLDGRGNLLLCDHGDRRLAVLPLDQQSGKRTLTDAFEGKRYNSPNDAVVHASGSIYFTDPPYGLPQQLQSPLREMPVNGVYRLAPGGKVSREVADQSLPNGVALAPDGRTLYVALSDSLRPVILAYKVRSNGKLGKSRVFFDMSKVSRSRPKEVPDGLKTDQAGNVWASGHGGILVLSPTGQHLGTIDTGEVVSNCAWAPDGTLYIASGSLLCRVKTKASGFVSTQKK</sequence>
<evidence type="ECO:0000256" key="1">
    <source>
        <dbReference type="ARBA" id="ARBA00022801"/>
    </source>
</evidence>
<dbReference type="InterPro" id="IPR011042">
    <property type="entry name" value="6-blade_b-propeller_TolB-like"/>
</dbReference>
<gene>
    <name evidence="6" type="ORF">SAMN06269173_104308</name>
</gene>
<evidence type="ECO:0000313" key="6">
    <source>
        <dbReference type="EMBL" id="SNR61239.1"/>
    </source>
</evidence>
<feature type="signal peptide" evidence="4">
    <location>
        <begin position="1"/>
        <end position="19"/>
    </location>
</feature>
<dbReference type="GO" id="GO:0046872">
    <property type="term" value="F:metal ion binding"/>
    <property type="evidence" value="ECO:0007669"/>
    <property type="project" value="UniProtKB-KW"/>
</dbReference>
<dbReference type="PRINTS" id="PR01790">
    <property type="entry name" value="SMP30FAMILY"/>
</dbReference>
<feature type="domain" description="SMP-30/Gluconolactonase/LRE-like region" evidence="5">
    <location>
        <begin position="62"/>
        <end position="326"/>
    </location>
</feature>
<evidence type="ECO:0000256" key="2">
    <source>
        <dbReference type="PIRSR" id="PIRSR605511-1"/>
    </source>
</evidence>
<name>A0A238XTA7_9BACT</name>
<feature type="binding site" evidence="3">
    <location>
        <position position="162"/>
    </location>
    <ligand>
        <name>substrate</name>
    </ligand>
</feature>
<dbReference type="PANTHER" id="PTHR47572">
    <property type="entry name" value="LIPOPROTEIN-RELATED"/>
    <property type="match status" value="1"/>
</dbReference>
<dbReference type="EMBL" id="FZNS01000004">
    <property type="protein sequence ID" value="SNR61239.1"/>
    <property type="molecule type" value="Genomic_DNA"/>
</dbReference>
<evidence type="ECO:0000256" key="3">
    <source>
        <dbReference type="PIRSR" id="PIRSR605511-2"/>
    </source>
</evidence>
<organism evidence="6 7">
    <name type="scientific">Hymenobacter mucosus</name>
    <dbReference type="NCBI Taxonomy" id="1411120"/>
    <lineage>
        <taxon>Bacteria</taxon>
        <taxon>Pseudomonadati</taxon>
        <taxon>Bacteroidota</taxon>
        <taxon>Cytophagia</taxon>
        <taxon>Cytophagales</taxon>
        <taxon>Hymenobacteraceae</taxon>
        <taxon>Hymenobacter</taxon>
    </lineage>
</organism>
<dbReference type="SUPFAM" id="SSF63829">
    <property type="entry name" value="Calcium-dependent phosphotriesterase"/>
    <property type="match status" value="1"/>
</dbReference>
<keyword evidence="1" id="KW-0378">Hydrolase</keyword>
<feature type="binding site" evidence="3">
    <location>
        <position position="273"/>
    </location>
    <ligand>
        <name>a divalent metal cation</name>
        <dbReference type="ChEBI" id="CHEBI:60240"/>
    </ligand>
</feature>
<keyword evidence="3" id="KW-0862">Zinc</keyword>
<dbReference type="GO" id="GO:0016787">
    <property type="term" value="F:hydrolase activity"/>
    <property type="evidence" value="ECO:0007669"/>
    <property type="project" value="UniProtKB-KW"/>
</dbReference>
<reference evidence="7" key="1">
    <citation type="submission" date="2017-06" db="EMBL/GenBank/DDBJ databases">
        <authorList>
            <person name="Varghese N."/>
            <person name="Submissions S."/>
        </authorList>
    </citation>
    <scope>NUCLEOTIDE SEQUENCE [LARGE SCALE GENOMIC DNA]</scope>
    <source>
        <strain evidence="7">DSM 28041</strain>
    </source>
</reference>
<dbReference type="Proteomes" id="UP000198310">
    <property type="component" value="Unassembled WGS sequence"/>
</dbReference>
<dbReference type="InterPro" id="IPR013658">
    <property type="entry name" value="SGL"/>
</dbReference>
<feature type="chain" id="PRO_5013167405" evidence="4">
    <location>
        <begin position="20"/>
        <end position="345"/>
    </location>
</feature>
<feature type="active site" description="Proton donor/acceptor" evidence="2">
    <location>
        <position position="273"/>
    </location>
</feature>
<evidence type="ECO:0000259" key="5">
    <source>
        <dbReference type="Pfam" id="PF08450"/>
    </source>
</evidence>
<dbReference type="InterPro" id="IPR005511">
    <property type="entry name" value="SMP-30"/>
</dbReference>
<feature type="binding site" evidence="3">
    <location>
        <position position="63"/>
    </location>
    <ligand>
        <name>a divalent metal cation</name>
        <dbReference type="ChEBI" id="CHEBI:60240"/>
    </ligand>
</feature>
<comment type="cofactor">
    <cofactor evidence="3">
        <name>Zn(2+)</name>
        <dbReference type="ChEBI" id="CHEBI:29105"/>
    </cofactor>
    <text evidence="3">Binds 1 divalent metal cation per subunit.</text>
</comment>
<evidence type="ECO:0000256" key="4">
    <source>
        <dbReference type="SAM" id="SignalP"/>
    </source>
</evidence>
<keyword evidence="4" id="KW-0732">Signal</keyword>
<proteinExistence type="predicted"/>
<protein>
    <submittedName>
        <fullName evidence="6">Gluconolactonase</fullName>
    </submittedName>
</protein>
<keyword evidence="7" id="KW-1185">Reference proteome</keyword>
<accession>A0A238XTA7</accession>
<feature type="binding site" evidence="3">
    <location>
        <position position="217"/>
    </location>
    <ligand>
        <name>a divalent metal cation</name>
        <dbReference type="ChEBI" id="CHEBI:60240"/>
    </ligand>
</feature>
<dbReference type="Gene3D" id="2.120.10.30">
    <property type="entry name" value="TolB, C-terminal domain"/>
    <property type="match status" value="1"/>
</dbReference>
<evidence type="ECO:0000313" key="7">
    <source>
        <dbReference type="Proteomes" id="UP000198310"/>
    </source>
</evidence>
<dbReference type="AlphaFoldDB" id="A0A238XTA7"/>
<dbReference type="Pfam" id="PF08450">
    <property type="entry name" value="SGL"/>
    <property type="match status" value="1"/>
</dbReference>
<dbReference type="PROSITE" id="PS51257">
    <property type="entry name" value="PROKAR_LIPOPROTEIN"/>
    <property type="match status" value="1"/>
</dbReference>
<dbReference type="PANTHER" id="PTHR47572:SF4">
    <property type="entry name" value="LACTONASE DRP35"/>
    <property type="match status" value="1"/>
</dbReference>
<dbReference type="InterPro" id="IPR051262">
    <property type="entry name" value="SMP-30/CGR1_Lactonase"/>
</dbReference>
<keyword evidence="3" id="KW-0479">Metal-binding</keyword>